<feature type="compositionally biased region" description="Polar residues" evidence="1">
    <location>
        <begin position="114"/>
        <end position="123"/>
    </location>
</feature>
<sequence>MEFLRWSGEDVALWIESIGFPQYKACFTQNYITGRKLINVNCFNLPRLGITDFQHMKLISAQVRVLLGVSEPLWNRSVADPLHDDRTVFLQMKSSSGQQADSLTYEQTDLRPAPSQSQPSANTGLFAPSPQRRFL</sequence>
<dbReference type="SUPFAM" id="SSF47769">
    <property type="entry name" value="SAM/Pointed domain"/>
    <property type="match status" value="1"/>
</dbReference>
<gene>
    <name evidence="3" type="primary">samd15</name>
</gene>
<dbReference type="CDD" id="cd09530">
    <property type="entry name" value="SAM_Samd14"/>
    <property type="match status" value="1"/>
</dbReference>
<evidence type="ECO:0000259" key="2">
    <source>
        <dbReference type="PROSITE" id="PS50105"/>
    </source>
</evidence>
<accession>A0A671T4W4</accession>
<dbReference type="Proteomes" id="UP000472260">
    <property type="component" value="Unassembled WGS sequence"/>
</dbReference>
<evidence type="ECO:0000313" key="4">
    <source>
        <dbReference type="Proteomes" id="UP000472260"/>
    </source>
</evidence>
<reference evidence="3" key="1">
    <citation type="submission" date="2025-08" db="UniProtKB">
        <authorList>
            <consortium name="Ensembl"/>
        </authorList>
    </citation>
    <scope>IDENTIFICATION</scope>
</reference>
<proteinExistence type="predicted"/>
<dbReference type="AlphaFoldDB" id="A0A671T4W4"/>
<dbReference type="PANTHER" id="PTHR46829:SF1">
    <property type="entry name" value="STERILE ALPHA MOTIF DOMAIN-CONTAINING PROTEIN 15"/>
    <property type="match status" value="1"/>
</dbReference>
<dbReference type="Ensembl" id="ENSSANT00000109920.1">
    <property type="protein sequence ID" value="ENSSANP00000103566.1"/>
    <property type="gene ID" value="ENSSANG00000050766.1"/>
</dbReference>
<dbReference type="PROSITE" id="PS50105">
    <property type="entry name" value="SAM_DOMAIN"/>
    <property type="match status" value="1"/>
</dbReference>
<feature type="region of interest" description="Disordered" evidence="1">
    <location>
        <begin position="93"/>
        <end position="135"/>
    </location>
</feature>
<dbReference type="Gene3D" id="1.10.150.50">
    <property type="entry name" value="Transcription Factor, Ets-1"/>
    <property type="match status" value="1"/>
</dbReference>
<evidence type="ECO:0000256" key="1">
    <source>
        <dbReference type="SAM" id="MobiDB-lite"/>
    </source>
</evidence>
<evidence type="ECO:0000313" key="3">
    <source>
        <dbReference type="Ensembl" id="ENSSANP00000103566.1"/>
    </source>
</evidence>
<feature type="domain" description="SAM" evidence="2">
    <location>
        <begin position="6"/>
        <end position="69"/>
    </location>
</feature>
<name>A0A671T4W4_9TELE</name>
<dbReference type="InterPro" id="IPR001660">
    <property type="entry name" value="SAM"/>
</dbReference>
<dbReference type="PANTHER" id="PTHR46829">
    <property type="entry name" value="STERILE ALPHA MOTIF DOMAIN-CONTAINING PROTEIN 15"/>
    <property type="match status" value="1"/>
</dbReference>
<feature type="compositionally biased region" description="Polar residues" evidence="1">
    <location>
        <begin position="93"/>
        <end position="107"/>
    </location>
</feature>
<dbReference type="InterPro" id="IPR013761">
    <property type="entry name" value="SAM/pointed_sf"/>
</dbReference>
<protein>
    <recommendedName>
        <fullName evidence="2">SAM domain-containing protein</fullName>
    </recommendedName>
</protein>
<keyword evidence="4" id="KW-1185">Reference proteome</keyword>
<reference evidence="3" key="2">
    <citation type="submission" date="2025-09" db="UniProtKB">
        <authorList>
            <consortium name="Ensembl"/>
        </authorList>
    </citation>
    <scope>IDENTIFICATION</scope>
</reference>
<dbReference type="SMART" id="SM00454">
    <property type="entry name" value="SAM"/>
    <property type="match status" value="1"/>
</dbReference>
<organism evidence="3 4">
    <name type="scientific">Sinocyclocheilus anshuiensis</name>
    <dbReference type="NCBI Taxonomy" id="1608454"/>
    <lineage>
        <taxon>Eukaryota</taxon>
        <taxon>Metazoa</taxon>
        <taxon>Chordata</taxon>
        <taxon>Craniata</taxon>
        <taxon>Vertebrata</taxon>
        <taxon>Euteleostomi</taxon>
        <taxon>Actinopterygii</taxon>
        <taxon>Neopterygii</taxon>
        <taxon>Teleostei</taxon>
        <taxon>Ostariophysi</taxon>
        <taxon>Cypriniformes</taxon>
        <taxon>Cyprinidae</taxon>
        <taxon>Cyprininae</taxon>
        <taxon>Sinocyclocheilus</taxon>
    </lineage>
</organism>
<dbReference type="Pfam" id="PF00536">
    <property type="entry name" value="SAM_1"/>
    <property type="match status" value="1"/>
</dbReference>